<accession>A0A0C1ZCJ8</accession>
<proteinExistence type="predicted"/>
<dbReference type="Proteomes" id="UP000031586">
    <property type="component" value="Unassembled WGS sequence"/>
</dbReference>
<sequence>MIEKSNTNIDASLWNAYSESFFRFHAEWKVASYAVITAWNPYSNLRSKEENCISNHKLEKQLNHVKYVPVTVGDQAFEWFEESYAAELTPKAAIALANQYQQNAIYYVIDDELYLIACANPEVMHKLGAITLRLV</sequence>
<evidence type="ECO:0008006" key="3">
    <source>
        <dbReference type="Google" id="ProtNLM"/>
    </source>
</evidence>
<dbReference type="AlphaFoldDB" id="A0A0C1ZCJ8"/>
<gene>
    <name evidence="1" type="ORF">H735_22910</name>
</gene>
<dbReference type="Pfam" id="PF11697">
    <property type="entry name" value="DUF3293"/>
    <property type="match status" value="1"/>
</dbReference>
<evidence type="ECO:0000313" key="1">
    <source>
        <dbReference type="EMBL" id="KIF50716.1"/>
    </source>
</evidence>
<dbReference type="InterPro" id="IPR021710">
    <property type="entry name" value="DUF3293"/>
</dbReference>
<organism evidence="1 2">
    <name type="scientific">Vibrio owensii CAIM 1854 = LMG 25443</name>
    <dbReference type="NCBI Taxonomy" id="1229493"/>
    <lineage>
        <taxon>Bacteria</taxon>
        <taxon>Pseudomonadati</taxon>
        <taxon>Pseudomonadota</taxon>
        <taxon>Gammaproteobacteria</taxon>
        <taxon>Vibrionales</taxon>
        <taxon>Vibrionaceae</taxon>
        <taxon>Vibrio</taxon>
    </lineage>
</organism>
<dbReference type="EMBL" id="JPRD01000048">
    <property type="protein sequence ID" value="KIF50716.1"/>
    <property type="molecule type" value="Genomic_DNA"/>
</dbReference>
<name>A0A0C1ZCJ8_9VIBR</name>
<evidence type="ECO:0000313" key="2">
    <source>
        <dbReference type="Proteomes" id="UP000031586"/>
    </source>
</evidence>
<reference evidence="1 2" key="1">
    <citation type="submission" date="2014-07" db="EMBL/GenBank/DDBJ databases">
        <title>Unique and conserved regions in Vibrio harveyi and related species in comparison with the shrimp pathogen Vibrio harveyi CAIM 1792.</title>
        <authorList>
            <person name="Espinoza-Valles I."/>
            <person name="Vora G."/>
            <person name="Leekitcharoenphon P."/>
            <person name="Ussery D."/>
            <person name="Hoj L."/>
            <person name="Gomez-Gil B."/>
        </authorList>
    </citation>
    <scope>NUCLEOTIDE SEQUENCE [LARGE SCALE GENOMIC DNA]</scope>
    <source>
        <strain evidence="2">CAIM 1854 / LMG 25443</strain>
    </source>
</reference>
<dbReference type="RefSeq" id="WP_020194025.1">
    <property type="nucleotide sequence ID" value="NZ_BAOH01000002.1"/>
</dbReference>
<protein>
    <recommendedName>
        <fullName evidence="3">DUF3293 domain-containing protein</fullName>
    </recommendedName>
</protein>
<comment type="caution">
    <text evidence="1">The sequence shown here is derived from an EMBL/GenBank/DDBJ whole genome shotgun (WGS) entry which is preliminary data.</text>
</comment>
<dbReference type="PATRIC" id="fig|1229493.5.peg.3990"/>